<evidence type="ECO:0000256" key="2">
    <source>
        <dbReference type="ARBA" id="ARBA00022692"/>
    </source>
</evidence>
<dbReference type="GO" id="GO:0016020">
    <property type="term" value="C:membrane"/>
    <property type="evidence" value="ECO:0007669"/>
    <property type="project" value="UniProtKB-SubCell"/>
</dbReference>
<keyword evidence="3" id="KW-0472">Membrane</keyword>
<keyword evidence="2" id="KW-0812">Transmembrane</keyword>
<dbReference type="InterPro" id="IPR023395">
    <property type="entry name" value="MCP_dom_sf"/>
</dbReference>
<sequence>YIAGIFCKLVSHPFDTVVSKLNSDVGSSPWQTFKSLGFSGIWKSLGPCIAM</sequence>
<proteinExistence type="predicted"/>
<evidence type="ECO:0000256" key="1">
    <source>
        <dbReference type="ARBA" id="ARBA00004370"/>
    </source>
</evidence>
<organism evidence="4">
    <name type="scientific">Amphimedon queenslandica</name>
    <name type="common">Sponge</name>
    <dbReference type="NCBI Taxonomy" id="400682"/>
    <lineage>
        <taxon>Eukaryota</taxon>
        <taxon>Metazoa</taxon>
        <taxon>Porifera</taxon>
        <taxon>Demospongiae</taxon>
        <taxon>Heteroscleromorpha</taxon>
        <taxon>Haplosclerida</taxon>
        <taxon>Niphatidae</taxon>
        <taxon>Amphimedon</taxon>
    </lineage>
</organism>
<reference evidence="4" key="1">
    <citation type="submission" date="2017-05" db="UniProtKB">
        <authorList>
            <consortium name="EnsemblMetazoa"/>
        </authorList>
    </citation>
    <scope>IDENTIFICATION</scope>
</reference>
<dbReference type="InParanoid" id="A0A1X7UG33"/>
<name>A0A1X7UG33_AMPQE</name>
<protein>
    <submittedName>
        <fullName evidence="4">Uncharacterized protein</fullName>
    </submittedName>
</protein>
<dbReference type="eggNOG" id="KOG0767">
    <property type="taxonomic scope" value="Eukaryota"/>
</dbReference>
<evidence type="ECO:0000256" key="3">
    <source>
        <dbReference type="ARBA" id="ARBA00023136"/>
    </source>
</evidence>
<dbReference type="STRING" id="400682.A0A1X7UG33"/>
<dbReference type="SUPFAM" id="SSF103506">
    <property type="entry name" value="Mitochondrial carrier"/>
    <property type="match status" value="1"/>
</dbReference>
<dbReference type="OrthoDB" id="202764at2759"/>
<dbReference type="EnsemblMetazoa" id="Aqu2.1.26605_001">
    <property type="protein sequence ID" value="Aqu2.1.26605_001"/>
    <property type="gene ID" value="Aqu2.1.26605"/>
</dbReference>
<evidence type="ECO:0000313" key="4">
    <source>
        <dbReference type="EnsemblMetazoa" id="Aqu2.1.26605_001"/>
    </source>
</evidence>
<accession>A0A1X7UG33</accession>
<comment type="subcellular location">
    <subcellularLocation>
        <location evidence="1">Membrane</location>
    </subcellularLocation>
</comment>
<dbReference type="AlphaFoldDB" id="A0A1X7UG33"/>